<name>A0A395NPX6_TRIAR</name>
<evidence type="ECO:0000256" key="2">
    <source>
        <dbReference type="ARBA" id="ARBA00022857"/>
    </source>
</evidence>
<organism evidence="5 6">
    <name type="scientific">Trichoderma arundinaceum</name>
    <dbReference type="NCBI Taxonomy" id="490622"/>
    <lineage>
        <taxon>Eukaryota</taxon>
        <taxon>Fungi</taxon>
        <taxon>Dikarya</taxon>
        <taxon>Ascomycota</taxon>
        <taxon>Pezizomycotina</taxon>
        <taxon>Sordariomycetes</taxon>
        <taxon>Hypocreomycetidae</taxon>
        <taxon>Hypocreales</taxon>
        <taxon>Hypocreaceae</taxon>
        <taxon>Trichoderma</taxon>
    </lineage>
</organism>
<dbReference type="PANTHER" id="PTHR47706:SF4">
    <property type="entry name" value="NMRA-LIKE DOMAIN-CONTAINING PROTEIN"/>
    <property type="match status" value="1"/>
</dbReference>
<reference evidence="5 6" key="1">
    <citation type="journal article" date="2018" name="PLoS Pathog.">
        <title>Evolution of structural diversity of trichothecenes, a family of toxins produced by plant pathogenic and entomopathogenic fungi.</title>
        <authorList>
            <person name="Proctor R.H."/>
            <person name="McCormick S.P."/>
            <person name="Kim H.S."/>
            <person name="Cardoza R.E."/>
            <person name="Stanley A.M."/>
            <person name="Lindo L."/>
            <person name="Kelly A."/>
            <person name="Brown D.W."/>
            <person name="Lee T."/>
            <person name="Vaughan M.M."/>
            <person name="Alexander N.J."/>
            <person name="Busman M."/>
            <person name="Gutierrez S."/>
        </authorList>
    </citation>
    <scope>NUCLEOTIDE SEQUENCE [LARGE SCALE GENOMIC DNA]</scope>
    <source>
        <strain evidence="5 6">IBT 40837</strain>
    </source>
</reference>
<dbReference type="InterPro" id="IPR036291">
    <property type="entry name" value="NAD(P)-bd_dom_sf"/>
</dbReference>
<feature type="domain" description="NmrA-like" evidence="4">
    <location>
        <begin position="2"/>
        <end position="238"/>
    </location>
</feature>
<dbReference type="InterPro" id="IPR051609">
    <property type="entry name" value="NmrA/Isoflavone_reductase-like"/>
</dbReference>
<comment type="caution">
    <text evidence="5">The sequence shown here is derived from an EMBL/GenBank/DDBJ whole genome shotgun (WGS) entry which is preliminary data.</text>
</comment>
<dbReference type="Gene3D" id="3.40.50.720">
    <property type="entry name" value="NAD(P)-binding Rossmann-like Domain"/>
    <property type="match status" value="1"/>
</dbReference>
<dbReference type="AlphaFoldDB" id="A0A395NPX6"/>
<dbReference type="SUPFAM" id="SSF51735">
    <property type="entry name" value="NAD(P)-binding Rossmann-fold domains"/>
    <property type="match status" value="1"/>
</dbReference>
<dbReference type="Proteomes" id="UP000266272">
    <property type="component" value="Unassembled WGS sequence"/>
</dbReference>
<evidence type="ECO:0000313" key="5">
    <source>
        <dbReference type="EMBL" id="RFU78096.1"/>
    </source>
</evidence>
<dbReference type="InterPro" id="IPR008030">
    <property type="entry name" value="NmrA-like"/>
</dbReference>
<evidence type="ECO:0000256" key="3">
    <source>
        <dbReference type="ARBA" id="ARBA00023002"/>
    </source>
</evidence>
<dbReference type="Pfam" id="PF05368">
    <property type="entry name" value="NmrA"/>
    <property type="match status" value="1"/>
</dbReference>
<dbReference type="EMBL" id="PXOA01000235">
    <property type="protein sequence ID" value="RFU78096.1"/>
    <property type="molecule type" value="Genomic_DNA"/>
</dbReference>
<dbReference type="STRING" id="490622.A0A395NPX6"/>
<protein>
    <submittedName>
        <fullName evidence="5">Nmra-like family</fullName>
    </submittedName>
</protein>
<gene>
    <name evidence="5" type="ORF">TARUN_4157</name>
</gene>
<dbReference type="PANTHER" id="PTHR47706">
    <property type="entry name" value="NMRA-LIKE FAMILY PROTEIN"/>
    <property type="match status" value="1"/>
</dbReference>
<sequence length="307" mass="33434">MSVVAVAGGSGNVGRTIVETLAETSKYKVIVLGRKSQQILKNIPTYAVDYTDADATAKILEQHEVQIVISAIQVTDGISSAAEVNLIKASEQSSTVSRFIASGWGSLPNETSPTSSLQKASESALRKTMLEWTRFSVGFFLDYYGIPTIKTHLPPMSFAVDMNSKKAAIPGTGNEPIAFIYSYDVAKFVAAYLDAPKWEEVTYVYGEKTTWNSFIKVASEVTGSVFEVTYDPAEKLAKGEVTELPSHKEELANSPFPEALARQILALLGSWVVGGQFDIPVDKALNKRFPLIKPMGIRDVLLARQNS</sequence>
<evidence type="ECO:0000313" key="6">
    <source>
        <dbReference type="Proteomes" id="UP000266272"/>
    </source>
</evidence>
<comment type="similarity">
    <text evidence="1">Belongs to the NmrA-type oxidoreductase family. Isoflavone reductase subfamily.</text>
</comment>
<keyword evidence="2" id="KW-0521">NADP</keyword>
<proteinExistence type="inferred from homology"/>
<dbReference type="OrthoDB" id="10000533at2759"/>
<accession>A0A395NPX6</accession>
<keyword evidence="3" id="KW-0560">Oxidoreductase</keyword>
<evidence type="ECO:0000256" key="1">
    <source>
        <dbReference type="ARBA" id="ARBA00005725"/>
    </source>
</evidence>
<dbReference type="Gene3D" id="3.90.25.10">
    <property type="entry name" value="UDP-galactose 4-epimerase, domain 1"/>
    <property type="match status" value="1"/>
</dbReference>
<evidence type="ECO:0000259" key="4">
    <source>
        <dbReference type="Pfam" id="PF05368"/>
    </source>
</evidence>
<dbReference type="GO" id="GO:0016491">
    <property type="term" value="F:oxidoreductase activity"/>
    <property type="evidence" value="ECO:0007669"/>
    <property type="project" value="UniProtKB-KW"/>
</dbReference>
<keyword evidence="6" id="KW-1185">Reference proteome</keyword>